<feature type="non-terminal residue" evidence="2">
    <location>
        <position position="1"/>
    </location>
</feature>
<evidence type="ECO:0000313" key="2">
    <source>
        <dbReference type="EMBL" id="MCI41492.1"/>
    </source>
</evidence>
<reference evidence="2 3" key="1">
    <citation type="journal article" date="2018" name="Front. Plant Sci.">
        <title>Red Clover (Trifolium pratense) and Zigzag Clover (T. medium) - A Picture of Genomic Similarities and Differences.</title>
        <authorList>
            <person name="Dluhosova J."/>
            <person name="Istvanek J."/>
            <person name="Nedelnik J."/>
            <person name="Repkova J."/>
        </authorList>
    </citation>
    <scope>NUCLEOTIDE SEQUENCE [LARGE SCALE GENOMIC DNA]</scope>
    <source>
        <strain evidence="3">cv. 10/8</strain>
        <tissue evidence="2">Leaf</tissue>
    </source>
</reference>
<feature type="region of interest" description="Disordered" evidence="1">
    <location>
        <begin position="89"/>
        <end position="111"/>
    </location>
</feature>
<dbReference type="Proteomes" id="UP000265520">
    <property type="component" value="Unassembled WGS sequence"/>
</dbReference>
<evidence type="ECO:0000313" key="3">
    <source>
        <dbReference type="Proteomes" id="UP000265520"/>
    </source>
</evidence>
<feature type="compositionally biased region" description="Polar residues" evidence="1">
    <location>
        <begin position="10"/>
        <end position="22"/>
    </location>
</feature>
<evidence type="ECO:0000256" key="1">
    <source>
        <dbReference type="SAM" id="MobiDB-lite"/>
    </source>
</evidence>
<name>A0A392RZD1_9FABA</name>
<organism evidence="2 3">
    <name type="scientific">Trifolium medium</name>
    <dbReference type="NCBI Taxonomy" id="97028"/>
    <lineage>
        <taxon>Eukaryota</taxon>
        <taxon>Viridiplantae</taxon>
        <taxon>Streptophyta</taxon>
        <taxon>Embryophyta</taxon>
        <taxon>Tracheophyta</taxon>
        <taxon>Spermatophyta</taxon>
        <taxon>Magnoliopsida</taxon>
        <taxon>eudicotyledons</taxon>
        <taxon>Gunneridae</taxon>
        <taxon>Pentapetalae</taxon>
        <taxon>rosids</taxon>
        <taxon>fabids</taxon>
        <taxon>Fabales</taxon>
        <taxon>Fabaceae</taxon>
        <taxon>Papilionoideae</taxon>
        <taxon>50 kb inversion clade</taxon>
        <taxon>NPAAA clade</taxon>
        <taxon>Hologalegina</taxon>
        <taxon>IRL clade</taxon>
        <taxon>Trifolieae</taxon>
        <taxon>Trifolium</taxon>
    </lineage>
</organism>
<dbReference type="EMBL" id="LXQA010292989">
    <property type="protein sequence ID" value="MCI41492.1"/>
    <property type="molecule type" value="Genomic_DNA"/>
</dbReference>
<keyword evidence="3" id="KW-1185">Reference proteome</keyword>
<feature type="region of interest" description="Disordered" evidence="1">
    <location>
        <begin position="1"/>
        <end position="70"/>
    </location>
</feature>
<protein>
    <submittedName>
        <fullName evidence="2">Uncharacterized protein</fullName>
    </submittedName>
</protein>
<sequence length="111" mass="12443">SEIDLGCVNRQESTKVNSSQPSFKGLRAVQTNPARSAATRRHTGKTTYDARRADYPCASRKSKKKQTEQVKHYCTPHRLTLRVAQVTGNKHTHSTKLRNAQHQAAQRAEAC</sequence>
<proteinExistence type="predicted"/>
<dbReference type="AlphaFoldDB" id="A0A392RZD1"/>
<comment type="caution">
    <text evidence="2">The sequence shown here is derived from an EMBL/GenBank/DDBJ whole genome shotgun (WGS) entry which is preliminary data.</text>
</comment>
<accession>A0A392RZD1</accession>